<keyword evidence="3" id="KW-1185">Reference proteome</keyword>
<feature type="compositionally biased region" description="Basic and acidic residues" evidence="1">
    <location>
        <begin position="179"/>
        <end position="188"/>
    </location>
</feature>
<feature type="compositionally biased region" description="Polar residues" evidence="1">
    <location>
        <begin position="95"/>
        <end position="109"/>
    </location>
</feature>
<feature type="region of interest" description="Disordered" evidence="1">
    <location>
        <begin position="95"/>
        <end position="116"/>
    </location>
</feature>
<evidence type="ECO:0000256" key="1">
    <source>
        <dbReference type="SAM" id="MobiDB-lite"/>
    </source>
</evidence>
<reference evidence="2" key="1">
    <citation type="submission" date="2021-03" db="EMBL/GenBank/DDBJ databases">
        <authorList>
            <person name="Tagirdzhanova G."/>
        </authorList>
    </citation>
    <scope>NUCLEOTIDE SEQUENCE</scope>
</reference>
<name>A0A8H3EW74_9LECA</name>
<dbReference type="OrthoDB" id="10457596at2759"/>
<feature type="compositionally biased region" description="Polar residues" evidence="1">
    <location>
        <begin position="189"/>
        <end position="202"/>
    </location>
</feature>
<organism evidence="2 3">
    <name type="scientific">Gomphillus americanus</name>
    <dbReference type="NCBI Taxonomy" id="1940652"/>
    <lineage>
        <taxon>Eukaryota</taxon>
        <taxon>Fungi</taxon>
        <taxon>Dikarya</taxon>
        <taxon>Ascomycota</taxon>
        <taxon>Pezizomycotina</taxon>
        <taxon>Lecanoromycetes</taxon>
        <taxon>OSLEUM clade</taxon>
        <taxon>Ostropomycetidae</taxon>
        <taxon>Ostropales</taxon>
        <taxon>Graphidaceae</taxon>
        <taxon>Gomphilloideae</taxon>
        <taxon>Gomphillus</taxon>
    </lineage>
</organism>
<feature type="region of interest" description="Disordered" evidence="1">
    <location>
        <begin position="148"/>
        <end position="202"/>
    </location>
</feature>
<gene>
    <name evidence="2" type="ORF">GOMPHAMPRED_007401</name>
</gene>
<protein>
    <submittedName>
        <fullName evidence="2">Uncharacterized protein</fullName>
    </submittedName>
</protein>
<dbReference type="AlphaFoldDB" id="A0A8H3EW74"/>
<evidence type="ECO:0000313" key="2">
    <source>
        <dbReference type="EMBL" id="CAF9911417.1"/>
    </source>
</evidence>
<feature type="region of interest" description="Disordered" evidence="1">
    <location>
        <begin position="245"/>
        <end position="291"/>
    </location>
</feature>
<evidence type="ECO:0000313" key="3">
    <source>
        <dbReference type="Proteomes" id="UP000664169"/>
    </source>
</evidence>
<sequence length="334" mass="36537">MVLILLSTPNHNTPIWPSTPRSMDMPPLSPRTPLTPSPSFFAILSPIFTADDNVPASPALLQMSPGMIPPETPPPWLLGPHSPATTIRPVLSRTSSVHDFSTPSTTENVGQVPYPRRRPAFPSTTYSFTAGHAQAFRPPPPLALKRMRTAPIPHGPSSPLRQALNATSHTLPELTVRPPSRETLERSDPTSNATFHDSSSEILTIGMTGLDLQPMSPDCETMEIPIALEAPPPTPDTGRTITQASHNATSIRAMPRPIQQLRHARSPSAPVVSRSERSSFSLKSKSQAAIPQLPKPLELTEPKTHRYSMSVANLKQFDKETGGYRIETRYEIRC</sequence>
<dbReference type="Proteomes" id="UP000664169">
    <property type="component" value="Unassembled WGS sequence"/>
</dbReference>
<proteinExistence type="predicted"/>
<comment type="caution">
    <text evidence="2">The sequence shown here is derived from an EMBL/GenBank/DDBJ whole genome shotgun (WGS) entry which is preliminary data.</text>
</comment>
<dbReference type="EMBL" id="CAJPDQ010000006">
    <property type="protein sequence ID" value="CAF9911417.1"/>
    <property type="molecule type" value="Genomic_DNA"/>
</dbReference>
<accession>A0A8H3EW74</accession>